<reference evidence="10" key="1">
    <citation type="submission" date="2025-08" db="UniProtKB">
        <authorList>
            <consortium name="Ensembl"/>
        </authorList>
    </citation>
    <scope>IDENTIFICATION</scope>
</reference>
<dbReference type="PRINTS" id="PR00295">
    <property type="entry name" value="STEFINA"/>
</dbReference>
<evidence type="ECO:0000256" key="1">
    <source>
        <dbReference type="ARBA" id="ARBA00004496"/>
    </source>
</evidence>
<proteinExistence type="inferred from homology"/>
<name>A0A8D0AMN5_SANLU</name>
<keyword evidence="3" id="KW-0963">Cytoplasm</keyword>
<protein>
    <recommendedName>
        <fullName evidence="7">Cystatin-B</fullName>
    </recommendedName>
    <alternativeName>
        <fullName evidence="8">Stefin-B</fullName>
    </alternativeName>
</protein>
<dbReference type="GO" id="GO:0002376">
    <property type="term" value="P:immune system process"/>
    <property type="evidence" value="ECO:0007669"/>
    <property type="project" value="UniProtKB-KW"/>
</dbReference>
<dbReference type="PANTHER" id="PTHR11414">
    <property type="entry name" value="CYSTATIN FAMILY MEMBER"/>
    <property type="match status" value="1"/>
</dbReference>
<dbReference type="GO" id="GO:0004869">
    <property type="term" value="F:cysteine-type endopeptidase inhibitor activity"/>
    <property type="evidence" value="ECO:0007669"/>
    <property type="project" value="UniProtKB-KW"/>
</dbReference>
<dbReference type="AlphaFoldDB" id="A0A8D0AMN5"/>
<evidence type="ECO:0000256" key="7">
    <source>
        <dbReference type="ARBA" id="ARBA00040677"/>
    </source>
</evidence>
<dbReference type="Proteomes" id="UP000694568">
    <property type="component" value="Unplaced"/>
</dbReference>
<keyword evidence="11" id="KW-1185">Reference proteome</keyword>
<evidence type="ECO:0000259" key="9">
    <source>
        <dbReference type="Pfam" id="PF00031"/>
    </source>
</evidence>
<keyword evidence="6" id="KW-0391">Immunity</keyword>
<dbReference type="Pfam" id="PF00031">
    <property type="entry name" value="Cystatin"/>
    <property type="match status" value="1"/>
</dbReference>
<evidence type="ECO:0000256" key="8">
    <source>
        <dbReference type="ARBA" id="ARBA00041437"/>
    </source>
</evidence>
<evidence type="ECO:0000313" key="11">
    <source>
        <dbReference type="Proteomes" id="UP000694568"/>
    </source>
</evidence>
<dbReference type="SUPFAM" id="SSF54403">
    <property type="entry name" value="Cystatin/monellin"/>
    <property type="match status" value="2"/>
</dbReference>
<comment type="similarity">
    <text evidence="2">Belongs to the cystatin family.</text>
</comment>
<dbReference type="InterPro" id="IPR000010">
    <property type="entry name" value="Cystatin_dom"/>
</dbReference>
<reference evidence="10" key="2">
    <citation type="submission" date="2025-09" db="UniProtKB">
        <authorList>
            <consortium name="Ensembl"/>
        </authorList>
    </citation>
    <scope>IDENTIFICATION</scope>
</reference>
<organism evidence="10 11">
    <name type="scientific">Sander lucioperca</name>
    <name type="common">Pike-perch</name>
    <name type="synonym">Perca lucioperca</name>
    <dbReference type="NCBI Taxonomy" id="283035"/>
    <lineage>
        <taxon>Eukaryota</taxon>
        <taxon>Metazoa</taxon>
        <taxon>Chordata</taxon>
        <taxon>Craniata</taxon>
        <taxon>Vertebrata</taxon>
        <taxon>Euteleostomi</taxon>
        <taxon>Actinopterygii</taxon>
        <taxon>Neopterygii</taxon>
        <taxon>Teleostei</taxon>
        <taxon>Neoteleostei</taxon>
        <taxon>Acanthomorphata</taxon>
        <taxon>Eupercaria</taxon>
        <taxon>Perciformes</taxon>
        <taxon>Percoidei</taxon>
        <taxon>Percidae</taxon>
        <taxon>Luciopercinae</taxon>
        <taxon>Sander</taxon>
    </lineage>
</organism>
<dbReference type="GO" id="GO:0071220">
    <property type="term" value="P:cellular response to bacterial lipoprotein"/>
    <property type="evidence" value="ECO:0007669"/>
    <property type="project" value="UniProtKB-ARBA"/>
</dbReference>
<evidence type="ECO:0000256" key="4">
    <source>
        <dbReference type="ARBA" id="ARBA00022690"/>
    </source>
</evidence>
<keyword evidence="5" id="KW-0789">Thiol protease inhibitor</keyword>
<dbReference type="GO" id="GO:0005829">
    <property type="term" value="C:cytosol"/>
    <property type="evidence" value="ECO:0007669"/>
    <property type="project" value="TreeGrafter"/>
</dbReference>
<feature type="domain" description="Cystatin" evidence="9">
    <location>
        <begin position="105"/>
        <end position="172"/>
    </location>
</feature>
<accession>A0A8D0AMN5</accession>
<evidence type="ECO:0000313" key="10">
    <source>
        <dbReference type="Ensembl" id="ENSSLUP00000057139.1"/>
    </source>
</evidence>
<evidence type="ECO:0000256" key="6">
    <source>
        <dbReference type="ARBA" id="ARBA00022859"/>
    </source>
</evidence>
<dbReference type="PANTHER" id="PTHR11414:SF21">
    <property type="entry name" value="CYSTATIN 14A, TANDEM DUPLICATE 1-RELATED"/>
    <property type="match status" value="1"/>
</dbReference>
<dbReference type="Gene3D" id="3.10.450.10">
    <property type="match status" value="2"/>
</dbReference>
<comment type="subcellular location">
    <subcellularLocation>
        <location evidence="1">Cytoplasm</location>
    </subcellularLocation>
</comment>
<dbReference type="Ensembl" id="ENSSLUT00000058801.1">
    <property type="protein sequence ID" value="ENSSLUP00000057139.1"/>
    <property type="gene ID" value="ENSSLUG00000024642.1"/>
</dbReference>
<dbReference type="InterPro" id="IPR001713">
    <property type="entry name" value="Prot_inh_stefin"/>
</dbReference>
<dbReference type="InterPro" id="IPR046350">
    <property type="entry name" value="Cystatin_sf"/>
</dbReference>
<evidence type="ECO:0000256" key="3">
    <source>
        <dbReference type="ARBA" id="ARBA00022490"/>
    </source>
</evidence>
<dbReference type="FunFam" id="3.10.450.10:FF:000001">
    <property type="entry name" value="Cystatin-A"/>
    <property type="match status" value="1"/>
</dbReference>
<keyword evidence="4" id="KW-0646">Protease inhibitor</keyword>
<evidence type="ECO:0000256" key="2">
    <source>
        <dbReference type="ARBA" id="ARBA00009403"/>
    </source>
</evidence>
<sequence length="192" mass="22004">MATTIRAYGETITTNMEIREICDKMRPQVEAATGKKYVKFIAIQYRRLDGGDGISYLIKVHVAEKAYIHVEIFQDLKEKVSLINVKEHQTKDSLIMFGEYSLPPEPATEEIQEMCDQVKPQVEKNTGNKYVEFIANEYRRQDDVDGINYLIKVHVGGEDDYIHLDVFRNLGGKVSLTNVQAHQTIHSPLEPF</sequence>
<evidence type="ECO:0000256" key="5">
    <source>
        <dbReference type="ARBA" id="ARBA00022704"/>
    </source>
</evidence>
<dbReference type="GeneTree" id="ENSGT01030000235167"/>